<evidence type="ECO:0000313" key="1">
    <source>
        <dbReference type="EMBL" id="JAE11915.1"/>
    </source>
</evidence>
<protein>
    <submittedName>
        <fullName evidence="1">Uncharacterized protein</fullName>
    </submittedName>
</protein>
<name>A0A0A9FFS6_ARUDO</name>
<sequence length="52" mass="5456">MTNAKPSAGSVPFGRKTLTVKTVLNDATLLPPVAFALSPSLSSWVQSRNAVE</sequence>
<reference evidence="1" key="1">
    <citation type="submission" date="2014-09" db="EMBL/GenBank/DDBJ databases">
        <authorList>
            <person name="Magalhaes I.L.F."/>
            <person name="Oliveira U."/>
            <person name="Santos F.R."/>
            <person name="Vidigal T.H.D.A."/>
            <person name="Brescovit A.D."/>
            <person name="Santos A.J."/>
        </authorList>
    </citation>
    <scope>NUCLEOTIDE SEQUENCE</scope>
    <source>
        <tissue evidence="1">Shoot tissue taken approximately 20 cm above the soil surface</tissue>
    </source>
</reference>
<accession>A0A0A9FFS6</accession>
<organism evidence="1">
    <name type="scientific">Arundo donax</name>
    <name type="common">Giant reed</name>
    <name type="synonym">Donax arundinaceus</name>
    <dbReference type="NCBI Taxonomy" id="35708"/>
    <lineage>
        <taxon>Eukaryota</taxon>
        <taxon>Viridiplantae</taxon>
        <taxon>Streptophyta</taxon>
        <taxon>Embryophyta</taxon>
        <taxon>Tracheophyta</taxon>
        <taxon>Spermatophyta</taxon>
        <taxon>Magnoliopsida</taxon>
        <taxon>Liliopsida</taxon>
        <taxon>Poales</taxon>
        <taxon>Poaceae</taxon>
        <taxon>PACMAD clade</taxon>
        <taxon>Arundinoideae</taxon>
        <taxon>Arundineae</taxon>
        <taxon>Arundo</taxon>
    </lineage>
</organism>
<proteinExistence type="predicted"/>
<dbReference type="AlphaFoldDB" id="A0A0A9FFS6"/>
<dbReference type="EMBL" id="GBRH01185981">
    <property type="protein sequence ID" value="JAE11915.1"/>
    <property type="molecule type" value="Transcribed_RNA"/>
</dbReference>
<reference evidence="1" key="2">
    <citation type="journal article" date="2015" name="Data Brief">
        <title>Shoot transcriptome of the giant reed, Arundo donax.</title>
        <authorList>
            <person name="Barrero R.A."/>
            <person name="Guerrero F.D."/>
            <person name="Moolhuijzen P."/>
            <person name="Goolsby J.A."/>
            <person name="Tidwell J."/>
            <person name="Bellgard S.E."/>
            <person name="Bellgard M.I."/>
        </authorList>
    </citation>
    <scope>NUCLEOTIDE SEQUENCE</scope>
    <source>
        <tissue evidence="1">Shoot tissue taken approximately 20 cm above the soil surface</tissue>
    </source>
</reference>